<evidence type="ECO:0000313" key="7">
    <source>
        <dbReference type="EMBL" id="CAB4684019.1"/>
    </source>
</evidence>
<reference evidence="8" key="1">
    <citation type="submission" date="2020-05" db="EMBL/GenBank/DDBJ databases">
        <authorList>
            <person name="Chiriac C."/>
            <person name="Salcher M."/>
            <person name="Ghai R."/>
            <person name="Kavagutti S V."/>
        </authorList>
    </citation>
    <scope>NUCLEOTIDE SEQUENCE</scope>
</reference>
<evidence type="ECO:0000256" key="4">
    <source>
        <dbReference type="ARBA" id="ARBA00023274"/>
    </source>
</evidence>
<evidence type="ECO:0000313" key="11">
    <source>
        <dbReference type="EMBL" id="CAB5059844.1"/>
    </source>
</evidence>
<keyword evidence="4" id="KW-0687">Ribonucleoprotein</keyword>
<dbReference type="InterPro" id="IPR029751">
    <property type="entry name" value="Ribosomal_L25_dom"/>
</dbReference>
<dbReference type="Gene3D" id="2.170.120.20">
    <property type="entry name" value="Ribosomal protein L25, beta domain"/>
    <property type="match status" value="1"/>
</dbReference>
<protein>
    <submittedName>
        <fullName evidence="8">Unannotated protein</fullName>
    </submittedName>
</protein>
<keyword evidence="2" id="KW-0694">RNA-binding</keyword>
<dbReference type="Gene3D" id="2.40.240.10">
    <property type="entry name" value="Ribosomal Protein L25, Chain P"/>
    <property type="match status" value="1"/>
</dbReference>
<gene>
    <name evidence="7" type="ORF">UFOPK2582_00007</name>
    <name evidence="8" type="ORF">UFOPK3046_00148</name>
    <name evidence="9" type="ORF">UFOPK3914_00247</name>
    <name evidence="10" type="ORF">UFOPK4173_00133</name>
    <name evidence="11" type="ORF">UFOPK4354_00089</name>
</gene>
<dbReference type="EMBL" id="CAFBQW010000005">
    <property type="protein sequence ID" value="CAB5059844.1"/>
    <property type="molecule type" value="Genomic_DNA"/>
</dbReference>
<dbReference type="AlphaFoldDB" id="A0A6J6XHA7"/>
<sequence>MSEVTLTAATGRLTGTPASRRARLENSIPGVVYGAGKPSVPISVLRSDLRRAMTTDAGSNALVFLAVDGEAADQVLVREIQRHPVRRDVTHIDFMRIDPTKPVELEVPIILVGEAKQVTVNGGMTEQRLNKLKVRVRPDAIPNSIEVDISAMQLDRSLLVKDLVLPEGSVCLSKPQQAVVTAELTRAAVVAKPADDAAADADAAAATTE</sequence>
<dbReference type="PANTHER" id="PTHR33284:SF1">
    <property type="entry name" value="RIBOSOMAL PROTEIN L25_GLN-TRNA SYNTHETASE, ANTI-CODON-BINDING DOMAIN-CONTAINING PROTEIN"/>
    <property type="match status" value="1"/>
</dbReference>
<dbReference type="GO" id="GO:0008097">
    <property type="term" value="F:5S rRNA binding"/>
    <property type="evidence" value="ECO:0007669"/>
    <property type="project" value="InterPro"/>
</dbReference>
<keyword evidence="3" id="KW-0689">Ribosomal protein</keyword>
<evidence type="ECO:0000256" key="2">
    <source>
        <dbReference type="ARBA" id="ARBA00022884"/>
    </source>
</evidence>
<dbReference type="Pfam" id="PF01386">
    <property type="entry name" value="Ribosomal_L25p"/>
    <property type="match status" value="1"/>
</dbReference>
<dbReference type="InterPro" id="IPR011035">
    <property type="entry name" value="Ribosomal_bL25/Gln-tRNA_synth"/>
</dbReference>
<evidence type="ECO:0000313" key="8">
    <source>
        <dbReference type="EMBL" id="CAB4794586.1"/>
    </source>
</evidence>
<dbReference type="EMBL" id="CAFAAQ010000006">
    <property type="protein sequence ID" value="CAB4794586.1"/>
    <property type="molecule type" value="Genomic_DNA"/>
</dbReference>
<evidence type="ECO:0000313" key="9">
    <source>
        <dbReference type="EMBL" id="CAB4969497.1"/>
    </source>
</evidence>
<dbReference type="InterPro" id="IPR037121">
    <property type="entry name" value="Ribosomal_bL25_C"/>
</dbReference>
<evidence type="ECO:0000259" key="5">
    <source>
        <dbReference type="Pfam" id="PF01386"/>
    </source>
</evidence>
<dbReference type="EMBL" id="CAEZXS010000001">
    <property type="protein sequence ID" value="CAB4684019.1"/>
    <property type="molecule type" value="Genomic_DNA"/>
</dbReference>
<dbReference type="Pfam" id="PF14693">
    <property type="entry name" value="Ribosomal_TL5_C"/>
    <property type="match status" value="1"/>
</dbReference>
<evidence type="ECO:0000256" key="1">
    <source>
        <dbReference type="ARBA" id="ARBA00022730"/>
    </source>
</evidence>
<dbReference type="PANTHER" id="PTHR33284">
    <property type="entry name" value="RIBOSOMAL PROTEIN L25/GLN-TRNA SYNTHETASE, ANTI-CODON-BINDING DOMAIN-CONTAINING PROTEIN"/>
    <property type="match status" value="1"/>
</dbReference>
<evidence type="ECO:0000259" key="6">
    <source>
        <dbReference type="Pfam" id="PF14693"/>
    </source>
</evidence>
<dbReference type="InterPro" id="IPR020057">
    <property type="entry name" value="Ribosomal_bL25_b-dom"/>
</dbReference>
<dbReference type="HAMAP" id="MF_01334">
    <property type="entry name" value="Ribosomal_bL25_CTC"/>
    <property type="match status" value="1"/>
</dbReference>
<evidence type="ECO:0000313" key="10">
    <source>
        <dbReference type="EMBL" id="CAB5024681.1"/>
    </source>
</evidence>
<evidence type="ECO:0000256" key="3">
    <source>
        <dbReference type="ARBA" id="ARBA00022980"/>
    </source>
</evidence>
<dbReference type="GO" id="GO:0003735">
    <property type="term" value="F:structural constituent of ribosome"/>
    <property type="evidence" value="ECO:0007669"/>
    <property type="project" value="InterPro"/>
</dbReference>
<dbReference type="InterPro" id="IPR020930">
    <property type="entry name" value="Ribosomal_uL5_bac-type"/>
</dbReference>
<dbReference type="SUPFAM" id="SSF50715">
    <property type="entry name" value="Ribosomal protein L25-like"/>
    <property type="match status" value="1"/>
</dbReference>
<dbReference type="EMBL" id="CAFBOG010000012">
    <property type="protein sequence ID" value="CAB4969497.1"/>
    <property type="molecule type" value="Genomic_DNA"/>
</dbReference>
<dbReference type="GO" id="GO:0022625">
    <property type="term" value="C:cytosolic large ribosomal subunit"/>
    <property type="evidence" value="ECO:0007669"/>
    <property type="project" value="TreeGrafter"/>
</dbReference>
<dbReference type="InterPro" id="IPR020056">
    <property type="entry name" value="Rbsml_bL25/Gln-tRNA_synth_N"/>
</dbReference>
<dbReference type="CDD" id="cd00495">
    <property type="entry name" value="Ribosomal_L25_TL5_CTC"/>
    <property type="match status" value="1"/>
</dbReference>
<accession>A0A6J6XHA7</accession>
<feature type="domain" description="Large ribosomal subunit protein bL25 beta" evidence="6">
    <location>
        <begin position="103"/>
        <end position="182"/>
    </location>
</feature>
<organism evidence="8">
    <name type="scientific">freshwater metagenome</name>
    <dbReference type="NCBI Taxonomy" id="449393"/>
    <lineage>
        <taxon>unclassified sequences</taxon>
        <taxon>metagenomes</taxon>
        <taxon>ecological metagenomes</taxon>
    </lineage>
</organism>
<dbReference type="EMBL" id="CAFBPW010000007">
    <property type="protein sequence ID" value="CAB5024681.1"/>
    <property type="molecule type" value="Genomic_DNA"/>
</dbReference>
<dbReference type="NCBIfam" id="TIGR00731">
    <property type="entry name" value="bL25_bact_ctc"/>
    <property type="match status" value="1"/>
</dbReference>
<dbReference type="InterPro" id="IPR001021">
    <property type="entry name" value="Ribosomal_bL25_long"/>
</dbReference>
<proteinExistence type="inferred from homology"/>
<keyword evidence="1" id="KW-0699">rRNA-binding</keyword>
<name>A0A6J6XHA7_9ZZZZ</name>
<feature type="domain" description="Large ribosomal subunit protein bL25 L25" evidence="5">
    <location>
        <begin position="9"/>
        <end position="94"/>
    </location>
</feature>
<dbReference type="GO" id="GO:0006412">
    <property type="term" value="P:translation"/>
    <property type="evidence" value="ECO:0007669"/>
    <property type="project" value="InterPro"/>
</dbReference>